<protein>
    <submittedName>
        <fullName evidence="2">Uncharacterized protein</fullName>
    </submittedName>
</protein>
<dbReference type="Proteomes" id="UP000016930">
    <property type="component" value="Unassembled WGS sequence"/>
</dbReference>
<sequence length="349" mass="38413">MPSKLLKMVRQKRLAKSKHTAKGTNKESALSLASNRRGVSQSGLRPARPEIAELAPSDSSEDSGVPSIFDIKSEEADSHLAAGLVPSLAAEDAEDSLDCKTVMDGLLLGSKEVPGRDSLLYRFYKAGHTLHHFLGPCVDTYQILTTGAQLERMQEGCGNSLRVRTKVHAELDEMSEDVKAFHLENYRVLLEKLDRWACCGRNDELALLKQKIILYMPKMMDQGIQGEKGLWGFNNFLTARLLCPQTRLSEFDEDPQAQIPGAAVRQEAGQRREDRARAAVQSITAAGPRTADKNKCGWMPGKPSRATKTGMTKIEAHNVAYMAAMQLQYSRGVGSAHSYLACPLRTNAQ</sequence>
<dbReference type="Pfam" id="PF20414">
    <property type="entry name" value="DUF6698"/>
    <property type="match status" value="1"/>
</dbReference>
<organism evidence="2 3">
    <name type="scientific">Ceriporiopsis subvermispora (strain B)</name>
    <name type="common">White-rot fungus</name>
    <name type="synonym">Gelatoporia subvermispora</name>
    <dbReference type="NCBI Taxonomy" id="914234"/>
    <lineage>
        <taxon>Eukaryota</taxon>
        <taxon>Fungi</taxon>
        <taxon>Dikarya</taxon>
        <taxon>Basidiomycota</taxon>
        <taxon>Agaricomycotina</taxon>
        <taxon>Agaricomycetes</taxon>
        <taxon>Polyporales</taxon>
        <taxon>Gelatoporiaceae</taxon>
        <taxon>Gelatoporia</taxon>
    </lineage>
</organism>
<dbReference type="HOGENOM" id="CLU_794540_0_0_1"/>
<feature type="compositionally biased region" description="Polar residues" evidence="1">
    <location>
        <begin position="22"/>
        <end position="43"/>
    </location>
</feature>
<feature type="region of interest" description="Disordered" evidence="1">
    <location>
        <begin position="1"/>
        <end position="65"/>
    </location>
</feature>
<dbReference type="EMBL" id="KB445794">
    <property type="protein sequence ID" value="EMD38895.1"/>
    <property type="molecule type" value="Genomic_DNA"/>
</dbReference>
<accession>M2R2Y4</accession>
<feature type="region of interest" description="Disordered" evidence="1">
    <location>
        <begin position="288"/>
        <end position="307"/>
    </location>
</feature>
<proteinExistence type="predicted"/>
<evidence type="ECO:0000313" key="3">
    <source>
        <dbReference type="Proteomes" id="UP000016930"/>
    </source>
</evidence>
<name>M2R2Y4_CERS8</name>
<dbReference type="InterPro" id="IPR046521">
    <property type="entry name" value="DUF6698"/>
</dbReference>
<dbReference type="STRING" id="914234.M2R2Y4"/>
<gene>
    <name evidence="2" type="ORF">CERSUDRAFT_72161</name>
</gene>
<dbReference type="AlphaFoldDB" id="M2R2Y4"/>
<reference evidence="2 3" key="1">
    <citation type="journal article" date="2012" name="Proc. Natl. Acad. Sci. U.S.A.">
        <title>Comparative genomics of Ceriporiopsis subvermispora and Phanerochaete chrysosporium provide insight into selective ligninolysis.</title>
        <authorList>
            <person name="Fernandez-Fueyo E."/>
            <person name="Ruiz-Duenas F.J."/>
            <person name="Ferreira P."/>
            <person name="Floudas D."/>
            <person name="Hibbett D.S."/>
            <person name="Canessa P."/>
            <person name="Larrondo L.F."/>
            <person name="James T.Y."/>
            <person name="Seelenfreund D."/>
            <person name="Lobos S."/>
            <person name="Polanco R."/>
            <person name="Tello M."/>
            <person name="Honda Y."/>
            <person name="Watanabe T."/>
            <person name="Watanabe T."/>
            <person name="Ryu J.S."/>
            <person name="Kubicek C.P."/>
            <person name="Schmoll M."/>
            <person name="Gaskell J."/>
            <person name="Hammel K.E."/>
            <person name="St John F.J."/>
            <person name="Vanden Wymelenberg A."/>
            <person name="Sabat G."/>
            <person name="Splinter BonDurant S."/>
            <person name="Syed K."/>
            <person name="Yadav J.S."/>
            <person name="Doddapaneni H."/>
            <person name="Subramanian V."/>
            <person name="Lavin J.L."/>
            <person name="Oguiza J.A."/>
            <person name="Perez G."/>
            <person name="Pisabarro A.G."/>
            <person name="Ramirez L."/>
            <person name="Santoyo F."/>
            <person name="Master E."/>
            <person name="Coutinho P.M."/>
            <person name="Henrissat B."/>
            <person name="Lombard V."/>
            <person name="Magnuson J.K."/>
            <person name="Kuees U."/>
            <person name="Hori C."/>
            <person name="Igarashi K."/>
            <person name="Samejima M."/>
            <person name="Held B.W."/>
            <person name="Barry K.W."/>
            <person name="LaButti K.M."/>
            <person name="Lapidus A."/>
            <person name="Lindquist E.A."/>
            <person name="Lucas S.M."/>
            <person name="Riley R."/>
            <person name="Salamov A.A."/>
            <person name="Hoffmeister D."/>
            <person name="Schwenk D."/>
            <person name="Hadar Y."/>
            <person name="Yarden O."/>
            <person name="de Vries R.P."/>
            <person name="Wiebenga A."/>
            <person name="Stenlid J."/>
            <person name="Eastwood D."/>
            <person name="Grigoriev I.V."/>
            <person name="Berka R.M."/>
            <person name="Blanchette R.A."/>
            <person name="Kersten P."/>
            <person name="Martinez A.T."/>
            <person name="Vicuna R."/>
            <person name="Cullen D."/>
        </authorList>
    </citation>
    <scope>NUCLEOTIDE SEQUENCE [LARGE SCALE GENOMIC DNA]</scope>
    <source>
        <strain evidence="2 3">B</strain>
    </source>
</reference>
<evidence type="ECO:0000256" key="1">
    <source>
        <dbReference type="SAM" id="MobiDB-lite"/>
    </source>
</evidence>
<keyword evidence="3" id="KW-1185">Reference proteome</keyword>
<feature type="compositionally biased region" description="Basic residues" evidence="1">
    <location>
        <begin position="7"/>
        <end position="21"/>
    </location>
</feature>
<evidence type="ECO:0000313" key="2">
    <source>
        <dbReference type="EMBL" id="EMD38895.1"/>
    </source>
</evidence>